<dbReference type="AlphaFoldDB" id="A0A0F9STC2"/>
<reference evidence="1" key="1">
    <citation type="journal article" date="2015" name="Nature">
        <title>Complex archaea that bridge the gap between prokaryotes and eukaryotes.</title>
        <authorList>
            <person name="Spang A."/>
            <person name="Saw J.H."/>
            <person name="Jorgensen S.L."/>
            <person name="Zaremba-Niedzwiedzka K."/>
            <person name="Martijn J."/>
            <person name="Lind A.E."/>
            <person name="van Eijk R."/>
            <person name="Schleper C."/>
            <person name="Guy L."/>
            <person name="Ettema T.J."/>
        </authorList>
    </citation>
    <scope>NUCLEOTIDE SEQUENCE</scope>
</reference>
<dbReference type="InterPro" id="IPR021412">
    <property type="entry name" value="DUF3052"/>
</dbReference>
<dbReference type="Pfam" id="PF11253">
    <property type="entry name" value="DUF3052"/>
    <property type="match status" value="1"/>
</dbReference>
<evidence type="ECO:0008006" key="2">
    <source>
        <dbReference type="Google" id="ProtNLM"/>
    </source>
</evidence>
<protein>
    <recommendedName>
        <fullName evidence="2">DUF3052 domain-containing protein</fullName>
    </recommendedName>
</protein>
<comment type="caution">
    <text evidence="1">The sequence shown here is derived from an EMBL/GenBank/DDBJ whole genome shotgun (WGS) entry which is preliminary data.</text>
</comment>
<proteinExistence type="predicted"/>
<gene>
    <name evidence="1" type="ORF">LCGC14_0412990</name>
</gene>
<sequence>MSQKTIAQKLFIKEGNRILFLNQPEDYLSAIGDLPKNIVFSSESEGSLDFIQVFVKNKAELEAQLPKLKKKMSYDGKLWVSYYKGTSKNKTDINRDNLRKYAQSTGLKTVAMISINKDWSAMRLKITDS</sequence>
<dbReference type="EMBL" id="LAZR01000366">
    <property type="protein sequence ID" value="KKN72245.1"/>
    <property type="molecule type" value="Genomic_DNA"/>
</dbReference>
<name>A0A0F9STC2_9ZZZZ</name>
<accession>A0A0F9STC2</accession>
<evidence type="ECO:0000313" key="1">
    <source>
        <dbReference type="EMBL" id="KKN72245.1"/>
    </source>
</evidence>
<organism evidence="1">
    <name type="scientific">marine sediment metagenome</name>
    <dbReference type="NCBI Taxonomy" id="412755"/>
    <lineage>
        <taxon>unclassified sequences</taxon>
        <taxon>metagenomes</taxon>
        <taxon>ecological metagenomes</taxon>
    </lineage>
</organism>